<sequence length="395" mass="44983">MAEDKVTVDAPEPNDTSSKPSTPHSKSGWDGKLRVNKQATLANPEALSDPEYSDDDAPPTCWMTRIQTQRQVISVWLALQIIITDNLQDIDVQHSRITSIPALRLERFPNLRRLGLRQNSIQHIELPESTAPQLEELELYDNLVKHIDGLEECKEMQSLDLSYNKLKHIKNLSNLKKLDHLYFVQNRLSKIENLEELVNLTYLELGANRIREIAGLETLTKLEHLWLGQNKITELKGLSTLSNLRTLSIQANRLTSLSGIETLPQLTELYVSDNQIPSLEPLRQNTKLEILDFQSNPISSLAGLEDMPELENVWASNCQVSDFREIERVLRDKEKLEEVYFEGNPVQRSGPVLYRNKVRLALPQVTKIDAGKSEFDMILLGDRKTDNSAVYVKAT</sequence>
<protein>
    <recommendedName>
        <fullName evidence="6">Protein phosphatase 1 regulatory subunit 7</fullName>
    </recommendedName>
</protein>
<accession>A0A3M6Z1H8</accession>
<evidence type="ECO:0000313" key="5">
    <source>
        <dbReference type="Proteomes" id="UP000282582"/>
    </source>
</evidence>
<dbReference type="InterPro" id="IPR050836">
    <property type="entry name" value="SDS22/Internalin_LRR"/>
</dbReference>
<dbReference type="Gene3D" id="3.80.10.10">
    <property type="entry name" value="Ribonuclease Inhibitor"/>
    <property type="match status" value="2"/>
</dbReference>
<keyword evidence="1" id="KW-0433">Leucine-rich repeat</keyword>
<evidence type="ECO:0000256" key="2">
    <source>
        <dbReference type="ARBA" id="ARBA00022737"/>
    </source>
</evidence>
<dbReference type="Proteomes" id="UP000282582">
    <property type="component" value="Unassembled WGS sequence"/>
</dbReference>
<dbReference type="Pfam" id="PF13516">
    <property type="entry name" value="LRR_6"/>
    <property type="match status" value="1"/>
</dbReference>
<organism evidence="4 5">
    <name type="scientific">Hortaea werneckii</name>
    <name type="common">Black yeast</name>
    <name type="synonym">Cladosporium werneckii</name>
    <dbReference type="NCBI Taxonomy" id="91943"/>
    <lineage>
        <taxon>Eukaryota</taxon>
        <taxon>Fungi</taxon>
        <taxon>Dikarya</taxon>
        <taxon>Ascomycota</taxon>
        <taxon>Pezizomycotina</taxon>
        <taxon>Dothideomycetes</taxon>
        <taxon>Dothideomycetidae</taxon>
        <taxon>Mycosphaerellales</taxon>
        <taxon>Teratosphaeriaceae</taxon>
        <taxon>Hortaea</taxon>
    </lineage>
</organism>
<evidence type="ECO:0000256" key="1">
    <source>
        <dbReference type="ARBA" id="ARBA00022614"/>
    </source>
</evidence>
<proteinExistence type="predicted"/>
<reference evidence="4 5" key="1">
    <citation type="journal article" date="2018" name="BMC Genomics">
        <title>Genomic evidence for intraspecific hybridization in a clonal and extremely halotolerant yeast.</title>
        <authorList>
            <person name="Gostincar C."/>
            <person name="Stajich J.E."/>
            <person name="Zupancic J."/>
            <person name="Zalar P."/>
            <person name="Gunde-Cimerman N."/>
        </authorList>
    </citation>
    <scope>NUCLEOTIDE SEQUENCE [LARGE SCALE GENOMIC DNA]</scope>
    <source>
        <strain evidence="4 5">EXF-6654</strain>
    </source>
</reference>
<dbReference type="InterPro" id="IPR025875">
    <property type="entry name" value="Leu-rich_rpt_4"/>
</dbReference>
<keyword evidence="2" id="KW-0677">Repeat</keyword>
<dbReference type="EMBL" id="QWIK01000279">
    <property type="protein sequence ID" value="RMY09104.1"/>
    <property type="molecule type" value="Genomic_DNA"/>
</dbReference>
<dbReference type="VEuPathDB" id="FungiDB:BTJ68_12111"/>
<dbReference type="InterPro" id="IPR003591">
    <property type="entry name" value="Leu-rich_rpt_typical-subtyp"/>
</dbReference>
<gene>
    <name evidence="4" type="ORF">D0868_04426</name>
</gene>
<dbReference type="SMART" id="SM00365">
    <property type="entry name" value="LRR_SD22"/>
    <property type="match status" value="9"/>
</dbReference>
<evidence type="ECO:0008006" key="6">
    <source>
        <dbReference type="Google" id="ProtNLM"/>
    </source>
</evidence>
<dbReference type="InterPro" id="IPR032675">
    <property type="entry name" value="LRR_dom_sf"/>
</dbReference>
<feature type="region of interest" description="Disordered" evidence="3">
    <location>
        <begin position="1"/>
        <end position="56"/>
    </location>
</feature>
<evidence type="ECO:0000256" key="3">
    <source>
        <dbReference type="SAM" id="MobiDB-lite"/>
    </source>
</evidence>
<dbReference type="SUPFAM" id="SSF52058">
    <property type="entry name" value="L domain-like"/>
    <property type="match status" value="1"/>
</dbReference>
<dbReference type="PANTHER" id="PTHR46652:SF3">
    <property type="entry name" value="LEUCINE-RICH REPEAT-CONTAINING PROTEIN 9"/>
    <property type="match status" value="1"/>
</dbReference>
<dbReference type="AlphaFoldDB" id="A0A3M6Z1H8"/>
<dbReference type="Pfam" id="PF12799">
    <property type="entry name" value="LRR_4"/>
    <property type="match status" value="2"/>
</dbReference>
<dbReference type="PROSITE" id="PS51450">
    <property type="entry name" value="LRR"/>
    <property type="match status" value="8"/>
</dbReference>
<comment type="caution">
    <text evidence="4">The sequence shown here is derived from an EMBL/GenBank/DDBJ whole genome shotgun (WGS) entry which is preliminary data.</text>
</comment>
<dbReference type="InterPro" id="IPR001611">
    <property type="entry name" value="Leu-rich_rpt"/>
</dbReference>
<evidence type="ECO:0000313" key="4">
    <source>
        <dbReference type="EMBL" id="RMY09104.1"/>
    </source>
</evidence>
<dbReference type="PANTHER" id="PTHR46652">
    <property type="entry name" value="LEUCINE-RICH REPEAT AND IQ DOMAIN-CONTAINING PROTEIN 1-RELATED"/>
    <property type="match status" value="1"/>
</dbReference>
<name>A0A3M6Z1H8_HORWE</name>
<dbReference type="SMART" id="SM00369">
    <property type="entry name" value="LRR_TYP"/>
    <property type="match status" value="5"/>
</dbReference>
<feature type="compositionally biased region" description="Low complexity" evidence="3">
    <location>
        <begin position="16"/>
        <end position="26"/>
    </location>
</feature>